<dbReference type="InterPro" id="IPR036754">
    <property type="entry name" value="YbaK/aa-tRNA-synt-asso_dom_sf"/>
</dbReference>
<dbReference type="KEGG" id="fwa:DCMF_15870"/>
<comment type="similarity">
    <text evidence="1">Belongs to the PRORSD1 family.</text>
</comment>
<dbReference type="Gene3D" id="3.90.960.10">
    <property type="entry name" value="YbaK/aminoacyl-tRNA synthetase-associated domain"/>
    <property type="match status" value="1"/>
</dbReference>
<dbReference type="PANTHER" id="PTHR31423:SF3">
    <property type="entry name" value="PROLYL-TRNA SYNTHETASE ASSOCIATED DOMAIN-CONTAINING PROTEIN 1-RELATED"/>
    <property type="match status" value="1"/>
</dbReference>
<dbReference type="InterPro" id="IPR007214">
    <property type="entry name" value="YbaK/aa-tRNA-synth-assoc-dom"/>
</dbReference>
<dbReference type="Pfam" id="PF04073">
    <property type="entry name" value="tRNA_edit"/>
    <property type="match status" value="1"/>
</dbReference>
<dbReference type="GO" id="GO:0002161">
    <property type="term" value="F:aminoacyl-tRNA deacylase activity"/>
    <property type="evidence" value="ECO:0007669"/>
    <property type="project" value="InterPro"/>
</dbReference>
<organism evidence="3 4">
    <name type="scientific">Formimonas warabiya</name>
    <dbReference type="NCBI Taxonomy" id="1761012"/>
    <lineage>
        <taxon>Bacteria</taxon>
        <taxon>Bacillati</taxon>
        <taxon>Bacillota</taxon>
        <taxon>Clostridia</taxon>
        <taxon>Eubacteriales</taxon>
        <taxon>Peptococcaceae</taxon>
        <taxon>Candidatus Formimonas</taxon>
    </lineage>
</organism>
<feature type="domain" description="YbaK/aminoacyl-tRNA synthetase-associated" evidence="2">
    <location>
        <begin position="25"/>
        <end position="151"/>
    </location>
</feature>
<evidence type="ECO:0000313" key="3">
    <source>
        <dbReference type="EMBL" id="ATW26053.1"/>
    </source>
</evidence>
<evidence type="ECO:0000313" key="4">
    <source>
        <dbReference type="Proteomes" id="UP000323521"/>
    </source>
</evidence>
<dbReference type="RefSeq" id="WP_335582349.1">
    <property type="nucleotide sequence ID" value="NZ_CP017634.1"/>
</dbReference>
<proteinExistence type="inferred from homology"/>
<dbReference type="CDD" id="cd04335">
    <property type="entry name" value="PrdX_deacylase"/>
    <property type="match status" value="1"/>
</dbReference>
<dbReference type="PANTHER" id="PTHR31423">
    <property type="entry name" value="YBAK DOMAIN-CONTAINING PROTEIN"/>
    <property type="match status" value="1"/>
</dbReference>
<dbReference type="EMBL" id="CP017634">
    <property type="protein sequence ID" value="ATW26053.1"/>
    <property type="molecule type" value="Genomic_DNA"/>
</dbReference>
<dbReference type="SUPFAM" id="SSF55826">
    <property type="entry name" value="YbaK/ProRS associated domain"/>
    <property type="match status" value="1"/>
</dbReference>
<protein>
    <submittedName>
        <fullName evidence="3">Aminoacyl-tRNA deacylase</fullName>
    </submittedName>
</protein>
<dbReference type="AlphaFoldDB" id="A0A3G1KU68"/>
<dbReference type="InterPro" id="IPR040285">
    <property type="entry name" value="ProX/PRXD1"/>
</dbReference>
<gene>
    <name evidence="3" type="ORF">DCMF_15870</name>
</gene>
<evidence type="ECO:0000256" key="1">
    <source>
        <dbReference type="ARBA" id="ARBA00010201"/>
    </source>
</evidence>
<sequence>MITEAEQRVYEILDQLHIPYKRYEHGPVYTMEELRIADLGIEGEDCKNLFVRNRKGDKHYLVIIPGPQKVDLKKTGDALGAIGLSFASEERLKKYLGLTPGAVSPFGLINDREKEVEVVLDESLTRAAYVNFHPNINSVTITVTYEDFLRFLDWCGNKVHFVPLS</sequence>
<reference evidence="3 4" key="1">
    <citation type="submission" date="2016-10" db="EMBL/GenBank/DDBJ databases">
        <title>Complete Genome Sequence of Peptococcaceae strain DCMF.</title>
        <authorList>
            <person name="Edwards R.J."/>
            <person name="Holland S.I."/>
            <person name="Deshpande N.P."/>
            <person name="Wong Y.K."/>
            <person name="Ertan H."/>
            <person name="Manefield M."/>
            <person name="Russell T.L."/>
            <person name="Lee M.J."/>
        </authorList>
    </citation>
    <scope>NUCLEOTIDE SEQUENCE [LARGE SCALE GENOMIC DNA]</scope>
    <source>
        <strain evidence="3 4">DCMF</strain>
    </source>
</reference>
<keyword evidence="4" id="KW-1185">Reference proteome</keyword>
<dbReference type="FunFam" id="3.90.960.10:FF:000005">
    <property type="entry name" value="Putative prolyl-tRNA synthetase"/>
    <property type="match status" value="1"/>
</dbReference>
<accession>A0A3G1KU68</accession>
<dbReference type="Proteomes" id="UP000323521">
    <property type="component" value="Chromosome"/>
</dbReference>
<evidence type="ECO:0000259" key="2">
    <source>
        <dbReference type="Pfam" id="PF04073"/>
    </source>
</evidence>
<name>A0A3G1KU68_FORW1</name>